<evidence type="ECO:0000259" key="6">
    <source>
        <dbReference type="Pfam" id="PF00535"/>
    </source>
</evidence>
<keyword evidence="8" id="KW-1185">Reference proteome</keyword>
<proteinExistence type="predicted"/>
<accession>A0A238KIT6</accession>
<dbReference type="SUPFAM" id="SSF53448">
    <property type="entry name" value="Nucleotide-diphospho-sugar transferases"/>
    <property type="match status" value="1"/>
</dbReference>
<dbReference type="InterPro" id="IPR026461">
    <property type="entry name" value="Trfase_2_rSAM/seldom_assoc"/>
</dbReference>
<dbReference type="Gene3D" id="3.90.550.10">
    <property type="entry name" value="Spore Coat Polysaccharide Biosynthesis Protein SpsA, Chain A"/>
    <property type="match status" value="1"/>
</dbReference>
<dbReference type="GO" id="GO:0005886">
    <property type="term" value="C:plasma membrane"/>
    <property type="evidence" value="ECO:0007669"/>
    <property type="project" value="UniProtKB-SubCell"/>
</dbReference>
<evidence type="ECO:0000256" key="4">
    <source>
        <dbReference type="ARBA" id="ARBA00022679"/>
    </source>
</evidence>
<dbReference type="GO" id="GO:0016757">
    <property type="term" value="F:glycosyltransferase activity"/>
    <property type="evidence" value="ECO:0007669"/>
    <property type="project" value="UniProtKB-KW"/>
</dbReference>
<dbReference type="OrthoDB" id="5291101at2"/>
<dbReference type="Proteomes" id="UP000207598">
    <property type="component" value="Unassembled WGS sequence"/>
</dbReference>
<dbReference type="InterPro" id="IPR029044">
    <property type="entry name" value="Nucleotide-diphossugar_trans"/>
</dbReference>
<dbReference type="InterPro" id="IPR001173">
    <property type="entry name" value="Glyco_trans_2-like"/>
</dbReference>
<name>A0A238KIT6_9RHOB</name>
<reference evidence="7 8" key="1">
    <citation type="submission" date="2017-05" db="EMBL/GenBank/DDBJ databases">
        <authorList>
            <person name="Song R."/>
            <person name="Chenine A.L."/>
            <person name="Ruprecht R.M."/>
        </authorList>
    </citation>
    <scope>NUCLEOTIDE SEQUENCE [LARGE SCALE GENOMIC DNA]</scope>
    <source>
        <strain evidence="7 8">CECT 8898</strain>
    </source>
</reference>
<gene>
    <name evidence="7" type="ORF">MAA8898_02657</name>
</gene>
<comment type="subcellular location">
    <subcellularLocation>
        <location evidence="1">Cell membrane</location>
    </subcellularLocation>
</comment>
<evidence type="ECO:0000256" key="5">
    <source>
        <dbReference type="ARBA" id="ARBA00023136"/>
    </source>
</evidence>
<keyword evidence="3 7" id="KW-0328">Glycosyltransferase</keyword>
<keyword evidence="5" id="KW-0472">Membrane</keyword>
<dbReference type="RefSeq" id="WP_094021528.1">
    <property type="nucleotide sequence ID" value="NZ_FXYF01000006.1"/>
</dbReference>
<evidence type="ECO:0000313" key="7">
    <source>
        <dbReference type="EMBL" id="SMX42584.1"/>
    </source>
</evidence>
<sequence length="225" mass="24253">MRAPISVIIPTLNAADHLPACLGALGEGLQAGLIRELVVSDGGSQDATRAIAEAAGARLVTGPASRGGQIRRGIAEAEGAWLLILHADTRLAPGWTDAVLAGLTQPGAWHFRLVFDVKGMAPRIVGGWANLRARLFRLPYGDQGLLIDRATLDAAGGYPDLPLMEDVALARRLRRRLHGLPATAVTSAGKYQRQGWLRRGARNLWTLTRYWAGADPETLARSYRR</sequence>
<dbReference type="CDD" id="cd02522">
    <property type="entry name" value="GT_2_like_a"/>
    <property type="match status" value="1"/>
</dbReference>
<keyword evidence="2" id="KW-1003">Cell membrane</keyword>
<protein>
    <submittedName>
        <fullName evidence="7">PGL/p-HBAD biosynthesis glycosyltransferase/MT3031</fullName>
        <ecNumber evidence="7">2.4.1.-</ecNumber>
    </submittedName>
</protein>
<dbReference type="AlphaFoldDB" id="A0A238KIT6"/>
<evidence type="ECO:0000256" key="3">
    <source>
        <dbReference type="ARBA" id="ARBA00022676"/>
    </source>
</evidence>
<dbReference type="NCBIfam" id="TIGR04283">
    <property type="entry name" value="glyco_like_mftF"/>
    <property type="match status" value="1"/>
</dbReference>
<keyword evidence="4 7" id="KW-0808">Transferase</keyword>
<dbReference type="Pfam" id="PF00535">
    <property type="entry name" value="Glycos_transf_2"/>
    <property type="match status" value="1"/>
</dbReference>
<evidence type="ECO:0000256" key="2">
    <source>
        <dbReference type="ARBA" id="ARBA00022475"/>
    </source>
</evidence>
<dbReference type="EC" id="2.4.1.-" evidence="7"/>
<feature type="domain" description="Glycosyltransferase 2-like" evidence="6">
    <location>
        <begin position="6"/>
        <end position="107"/>
    </location>
</feature>
<organism evidence="7 8">
    <name type="scientific">Maliponia aquimaris</name>
    <dbReference type="NCBI Taxonomy" id="1673631"/>
    <lineage>
        <taxon>Bacteria</taxon>
        <taxon>Pseudomonadati</taxon>
        <taxon>Pseudomonadota</taxon>
        <taxon>Alphaproteobacteria</taxon>
        <taxon>Rhodobacterales</taxon>
        <taxon>Paracoccaceae</taxon>
        <taxon>Maliponia</taxon>
    </lineage>
</organism>
<dbReference type="PANTHER" id="PTHR43646">
    <property type="entry name" value="GLYCOSYLTRANSFERASE"/>
    <property type="match status" value="1"/>
</dbReference>
<dbReference type="PANTHER" id="PTHR43646:SF2">
    <property type="entry name" value="GLYCOSYLTRANSFERASE 2-LIKE DOMAIN-CONTAINING PROTEIN"/>
    <property type="match status" value="1"/>
</dbReference>
<evidence type="ECO:0000256" key="1">
    <source>
        <dbReference type="ARBA" id="ARBA00004236"/>
    </source>
</evidence>
<dbReference type="EMBL" id="FXYF01000006">
    <property type="protein sequence ID" value="SMX42584.1"/>
    <property type="molecule type" value="Genomic_DNA"/>
</dbReference>
<evidence type="ECO:0000313" key="8">
    <source>
        <dbReference type="Proteomes" id="UP000207598"/>
    </source>
</evidence>